<dbReference type="Pfam" id="PF13557">
    <property type="entry name" value="Phenol_MetA_deg"/>
    <property type="match status" value="1"/>
</dbReference>
<sequence>MKTRLIATSACAAALTSSVFAGPAPMESEKTIIDPPAAGFDAARRPISNPTKFDLALPRTSVHPIYMYHRLPSKINTSLAKLDLGGDVNLFALQFEYAFNERLSLVATKDGYVDFNPDNTLDSETGFADLAAGLKYAFVLDPVEQLAVSGSAIIELPTGDEEIFQGNGDGGLDITVSALKLHEKWQFAGALGAYLPFDNDEESTTGFASAHVGYNLTEKWYILGELNWFTVLSRGEGTAAFGNPSALPDTAVSGIVEFEGGDLFNLGAVNSGKNRDIVTAAVGLRYKICDMADLGVAYELPLTDEENNLMDDRITVDLVLTF</sequence>
<dbReference type="RefSeq" id="WP_178933519.1">
    <property type="nucleotide sequence ID" value="NZ_JACBAZ010000005.1"/>
</dbReference>
<evidence type="ECO:0000256" key="1">
    <source>
        <dbReference type="SAM" id="SignalP"/>
    </source>
</evidence>
<keyword evidence="1" id="KW-0732">Signal</keyword>
<keyword evidence="3" id="KW-1185">Reference proteome</keyword>
<dbReference type="AlphaFoldDB" id="A0A851GGR5"/>
<organism evidence="2 3">
    <name type="scientific">Oceaniferula marina</name>
    <dbReference type="NCBI Taxonomy" id="2748318"/>
    <lineage>
        <taxon>Bacteria</taxon>
        <taxon>Pseudomonadati</taxon>
        <taxon>Verrucomicrobiota</taxon>
        <taxon>Verrucomicrobiia</taxon>
        <taxon>Verrucomicrobiales</taxon>
        <taxon>Verrucomicrobiaceae</taxon>
        <taxon>Oceaniferula</taxon>
    </lineage>
</organism>
<feature type="signal peptide" evidence="1">
    <location>
        <begin position="1"/>
        <end position="21"/>
    </location>
</feature>
<feature type="chain" id="PRO_5032396817" evidence="1">
    <location>
        <begin position="22"/>
        <end position="322"/>
    </location>
</feature>
<proteinExistence type="predicted"/>
<evidence type="ECO:0000313" key="2">
    <source>
        <dbReference type="EMBL" id="NWK56723.1"/>
    </source>
</evidence>
<name>A0A851GGR5_9BACT</name>
<evidence type="ECO:0000313" key="3">
    <source>
        <dbReference type="Proteomes" id="UP000557872"/>
    </source>
</evidence>
<accession>A0A851GGR5</accession>
<dbReference type="EMBL" id="JACBAZ010000005">
    <property type="protein sequence ID" value="NWK56723.1"/>
    <property type="molecule type" value="Genomic_DNA"/>
</dbReference>
<dbReference type="InterPro" id="IPR025737">
    <property type="entry name" value="FApF"/>
</dbReference>
<gene>
    <name evidence="2" type="ORF">HW115_13955</name>
</gene>
<comment type="caution">
    <text evidence="2">The sequence shown here is derived from an EMBL/GenBank/DDBJ whole genome shotgun (WGS) entry which is preliminary data.</text>
</comment>
<dbReference type="Proteomes" id="UP000557872">
    <property type="component" value="Unassembled WGS sequence"/>
</dbReference>
<protein>
    <submittedName>
        <fullName evidence="2">Transporter</fullName>
    </submittedName>
</protein>
<reference evidence="2 3" key="1">
    <citation type="submission" date="2020-07" db="EMBL/GenBank/DDBJ databases">
        <title>Roseicoccus Jingziensis gen. nov., sp. nov., isolated from coastal seawater.</title>
        <authorList>
            <person name="Feng X."/>
        </authorList>
    </citation>
    <scope>NUCLEOTIDE SEQUENCE [LARGE SCALE GENOMIC DNA]</scope>
    <source>
        <strain evidence="2 3">N1E253</strain>
    </source>
</reference>